<accession>Q5JL42</accession>
<sequence>MAPAIAEAVAESTFTFFSGSRGGATTLYQSPLQARTCRSPWKMRDNAIHPLRAHFSHRPIWIYLLLVWRERRRGSDDSSHYVAVAFLCRPWRALAGSPPLQWSSLLGLEMETERWKRMGRVRG</sequence>
<organism evidence="1">
    <name type="scientific">Oryza sativa subsp. japonica</name>
    <name type="common">Rice</name>
    <dbReference type="NCBI Taxonomy" id="39947"/>
    <lineage>
        <taxon>Eukaryota</taxon>
        <taxon>Viridiplantae</taxon>
        <taxon>Streptophyta</taxon>
        <taxon>Embryophyta</taxon>
        <taxon>Tracheophyta</taxon>
        <taxon>Spermatophyta</taxon>
        <taxon>Magnoliopsida</taxon>
        <taxon>Liliopsida</taxon>
        <taxon>Poales</taxon>
        <taxon>Poaceae</taxon>
        <taxon>BOP clade</taxon>
        <taxon>Oryzoideae</taxon>
        <taxon>Oryzeae</taxon>
        <taxon>Oryzinae</taxon>
        <taxon>Oryza</taxon>
        <taxon>Oryza sativa</taxon>
    </lineage>
</organism>
<dbReference type="EMBL" id="AP003578">
    <property type="protein sequence ID" value="BAD87825.1"/>
    <property type="molecule type" value="Genomic_DNA"/>
</dbReference>
<name>Q5JL42_ORYSJ</name>
<dbReference type="Proteomes" id="UP000817658">
    <property type="component" value="Chromosome 1"/>
</dbReference>
<proteinExistence type="predicted"/>
<gene>
    <name evidence="1" type="primary">P0682B08.19</name>
</gene>
<reference evidence="1" key="1">
    <citation type="journal article" date="2002" name="Nature">
        <title>The genome sequence and structure of rice chromosome 1.</title>
        <authorList>
            <person name="Sasaki T."/>
            <person name="Matsumoto T."/>
            <person name="Yamamoto K."/>
            <person name="Sakata K."/>
            <person name="Baba T."/>
            <person name="Katayose Y."/>
            <person name="Wu J."/>
            <person name="Niimura Y."/>
            <person name="Cheng Z."/>
            <person name="Nagamura Y."/>
            <person name="Antonio B.A."/>
            <person name="Kanamori H."/>
            <person name="Hosokawa S."/>
            <person name="Masukawa M."/>
            <person name="Arikawa K."/>
            <person name="Chiden Y."/>
            <person name="Hayashi M."/>
            <person name="Okamoto M."/>
            <person name="Ando T."/>
            <person name="Aoki H."/>
            <person name="Arita K."/>
            <person name="Hamada M."/>
            <person name="Harada C."/>
            <person name="Hijishita S."/>
            <person name="Honda M."/>
            <person name="Ichikawa Y."/>
            <person name="Idonuma A."/>
            <person name="Iijima M."/>
            <person name="Ikeda M."/>
            <person name="Ikeno M."/>
            <person name="Itoh S."/>
            <person name="Itoh T."/>
            <person name="Itoh Y."/>
            <person name="Itoh Y."/>
            <person name="Iwabuchi A."/>
            <person name="Kamiya K."/>
            <person name="Karasawa W."/>
            <person name="Katagiri S."/>
            <person name="Kikuta A."/>
            <person name="Kobayashi N."/>
            <person name="Kono I."/>
            <person name="Machita K."/>
            <person name="Maehara T."/>
            <person name="Mizuno H."/>
            <person name="Mizubayashi T."/>
            <person name="Mukai Y."/>
            <person name="Nagasaki H."/>
            <person name="Nakashima M."/>
            <person name="Nakama Y."/>
            <person name="Nakamichi Y."/>
            <person name="Nakamura M."/>
            <person name="Namiki N."/>
            <person name="Negishi M."/>
            <person name="Ohta I."/>
            <person name="Ono N."/>
            <person name="Saji S."/>
            <person name="Sakai K."/>
            <person name="Shibata M."/>
            <person name="Shimokawa T."/>
            <person name="Shomura A."/>
            <person name="Song J."/>
            <person name="Takazaki Y."/>
            <person name="Terasawa K."/>
            <person name="Tsuji K."/>
            <person name="Waki K."/>
            <person name="Yamagata H."/>
            <person name="Yamane H."/>
            <person name="Yoshiki S."/>
            <person name="Yoshihara R."/>
            <person name="Yukawa K."/>
            <person name="Zhong H."/>
            <person name="Iwama H."/>
            <person name="Endo T."/>
            <person name="Ito H."/>
            <person name="Hahn J.H."/>
            <person name="Kim H.I."/>
            <person name="Eun M.Y."/>
            <person name="Yano M."/>
            <person name="Jiang J."/>
            <person name="Gojobori T."/>
        </authorList>
    </citation>
    <scope>NUCLEOTIDE SEQUENCE [LARGE SCALE GENOMIC DNA]</scope>
</reference>
<dbReference type="AlphaFoldDB" id="Q5JL42"/>
<protein>
    <submittedName>
        <fullName evidence="1">Uncharacterized protein</fullName>
    </submittedName>
</protein>
<evidence type="ECO:0000313" key="1">
    <source>
        <dbReference type="EMBL" id="BAD87825.1"/>
    </source>
</evidence>